<dbReference type="AlphaFoldDB" id="A0A2M8L0P6"/>
<comment type="caution">
    <text evidence="1">The sequence shown here is derived from an EMBL/GenBank/DDBJ whole genome shotgun (WGS) entry which is preliminary data.</text>
</comment>
<name>A0A2M8L0P6_9BACT</name>
<feature type="non-terminal residue" evidence="1">
    <location>
        <position position="1"/>
    </location>
</feature>
<dbReference type="EMBL" id="PFEI01000217">
    <property type="protein sequence ID" value="PJE66501.1"/>
    <property type="molecule type" value="Genomic_DNA"/>
</dbReference>
<evidence type="ECO:0000313" key="1">
    <source>
        <dbReference type="EMBL" id="PJE66501.1"/>
    </source>
</evidence>
<accession>A0A2M8L0P6</accession>
<evidence type="ECO:0000313" key="2">
    <source>
        <dbReference type="Proteomes" id="UP000229766"/>
    </source>
</evidence>
<reference evidence="2" key="1">
    <citation type="submission" date="2017-09" db="EMBL/GenBank/DDBJ databases">
        <title>Depth-based differentiation of microbial function through sediment-hosted aquifers and enrichment of novel symbionts in the deep terrestrial subsurface.</title>
        <authorList>
            <person name="Probst A.J."/>
            <person name="Ladd B."/>
            <person name="Jarett J.K."/>
            <person name="Geller-Mcgrath D.E."/>
            <person name="Sieber C.M.K."/>
            <person name="Emerson J.B."/>
            <person name="Anantharaman K."/>
            <person name="Thomas B.C."/>
            <person name="Malmstrom R."/>
            <person name="Stieglmeier M."/>
            <person name="Klingl A."/>
            <person name="Woyke T."/>
            <person name="Ryan C.M."/>
            <person name="Banfield J.F."/>
        </authorList>
    </citation>
    <scope>NUCLEOTIDE SEQUENCE [LARGE SCALE GENOMIC DNA]</scope>
</reference>
<proteinExistence type="predicted"/>
<protein>
    <submittedName>
        <fullName evidence="1">Uncharacterized protein</fullName>
    </submittedName>
</protein>
<dbReference type="Proteomes" id="UP000229766">
    <property type="component" value="Unassembled WGS sequence"/>
</dbReference>
<organism evidence="1 2">
    <name type="scientific">Candidatus Shapirobacteria bacterium CG10_big_fil_rev_8_21_14_0_10_36_6</name>
    <dbReference type="NCBI Taxonomy" id="1974886"/>
    <lineage>
        <taxon>Bacteria</taxon>
        <taxon>Candidatus Shapironibacteriota</taxon>
    </lineage>
</organism>
<sequence length="63" mass="7462">ERIYTSLTSLPNSHSSPCFSYQRLQYWLTWEYFTTIGQDMVYWMCMGEELRWQGVVGVGGEEN</sequence>
<gene>
    <name evidence="1" type="ORF">COU93_04010</name>
</gene>